<dbReference type="InterPro" id="IPR015884">
    <property type="entry name" value="Malic_enzyme_CS"/>
</dbReference>
<evidence type="ECO:0000256" key="5">
    <source>
        <dbReference type="ARBA" id="ARBA00022723"/>
    </source>
</evidence>
<dbReference type="Gene3D" id="3.40.50.10750">
    <property type="entry name" value="Isocitrate/Isopropylmalate dehydrogenase-like"/>
    <property type="match status" value="1"/>
</dbReference>
<dbReference type="Pfam" id="PF00390">
    <property type="entry name" value="malic"/>
    <property type="match status" value="1"/>
</dbReference>
<evidence type="ECO:0000256" key="4">
    <source>
        <dbReference type="ARBA" id="ARBA00008756"/>
    </source>
</evidence>
<dbReference type="InterPro" id="IPR012302">
    <property type="entry name" value="Malic_NAD-bd"/>
</dbReference>
<evidence type="ECO:0000256" key="9">
    <source>
        <dbReference type="PIRSR" id="PIRSR036684-2"/>
    </source>
</evidence>
<feature type="binding site" evidence="10">
    <location>
        <position position="290"/>
    </location>
    <ligand>
        <name>a divalent metal cation</name>
        <dbReference type="ChEBI" id="CHEBI:60240"/>
    </ligand>
</feature>
<dbReference type="Proteomes" id="UP000198539">
    <property type="component" value="Unassembled WGS sequence"/>
</dbReference>
<evidence type="ECO:0000259" key="12">
    <source>
        <dbReference type="SMART" id="SM01274"/>
    </source>
</evidence>
<dbReference type="FunFam" id="3.40.50.720:FF:000095">
    <property type="entry name" value="NADP-dependent malic enzyme"/>
    <property type="match status" value="1"/>
</dbReference>
<dbReference type="InterPro" id="IPR036291">
    <property type="entry name" value="NAD(P)-bd_dom_sf"/>
</dbReference>
<evidence type="ECO:0000313" key="14">
    <source>
        <dbReference type="Proteomes" id="UP000198539"/>
    </source>
</evidence>
<dbReference type="PIRSF" id="PIRSF036684">
    <property type="entry name" value="ME_PTA"/>
    <property type="match status" value="1"/>
</dbReference>
<dbReference type="GO" id="GO:0004470">
    <property type="term" value="F:malic enzyme activity"/>
    <property type="evidence" value="ECO:0007669"/>
    <property type="project" value="InterPro"/>
</dbReference>
<organism evidence="13 14">
    <name type="scientific">Roseicitreum antarcticum</name>
    <dbReference type="NCBI Taxonomy" id="564137"/>
    <lineage>
        <taxon>Bacteria</taxon>
        <taxon>Pseudomonadati</taxon>
        <taxon>Pseudomonadota</taxon>
        <taxon>Alphaproteobacteria</taxon>
        <taxon>Rhodobacterales</taxon>
        <taxon>Paracoccaceae</taxon>
        <taxon>Roseicitreum</taxon>
    </lineage>
</organism>
<dbReference type="AlphaFoldDB" id="A0A1H2QWE9"/>
<comment type="cofactor">
    <cofactor evidence="2">
        <name>Mg(2+)</name>
        <dbReference type="ChEBI" id="CHEBI:18420"/>
    </cofactor>
</comment>
<feature type="binding site" evidence="10">
    <location>
        <position position="165"/>
    </location>
    <ligand>
        <name>a divalent metal cation</name>
        <dbReference type="ChEBI" id="CHEBI:60240"/>
    </ligand>
</feature>
<feature type="domain" description="Malic enzyme N-terminal" evidence="12">
    <location>
        <begin position="21"/>
        <end position="154"/>
    </location>
</feature>
<evidence type="ECO:0000256" key="8">
    <source>
        <dbReference type="PIRSR" id="PIRSR036684-1"/>
    </source>
</evidence>
<dbReference type="GO" id="GO:0016616">
    <property type="term" value="F:oxidoreductase activity, acting on the CH-OH group of donors, NAD or NADP as acceptor"/>
    <property type="evidence" value="ECO:0007669"/>
    <property type="project" value="InterPro"/>
</dbReference>
<dbReference type="InterPro" id="IPR045213">
    <property type="entry name" value="Malic_NAD-bd_bact_type"/>
</dbReference>
<dbReference type="GO" id="GO:0051287">
    <property type="term" value="F:NAD binding"/>
    <property type="evidence" value="ECO:0007669"/>
    <property type="project" value="InterPro"/>
</dbReference>
<dbReference type="PANTHER" id="PTHR43237:SF4">
    <property type="entry name" value="NADP-DEPENDENT MALIC ENZYME"/>
    <property type="match status" value="1"/>
</dbReference>
<dbReference type="PANTHER" id="PTHR43237">
    <property type="entry name" value="NADP-DEPENDENT MALIC ENZYME"/>
    <property type="match status" value="1"/>
</dbReference>
<keyword evidence="5 9" id="KW-0479">Metal-binding</keyword>
<keyword evidence="6" id="KW-0560">Oxidoreductase</keyword>
<feature type="binding site" evidence="9">
    <location>
        <position position="139"/>
    </location>
    <ligand>
        <name>a divalent metal cation</name>
        <dbReference type="ChEBI" id="CHEBI:60240"/>
    </ligand>
</feature>
<sequence>MTRTSKTTAEEALAYHLLPNPGKFEVTASVPMATQRDLSLAYSPGVAVPVQAIADNPELAYDYTTKGNLVAVISNGTAILGMGNLGALASKPVMEGKAVLFKRFADVNAIDIELDSEDAEEIIRAVRLMGPTFGGINLEDIKAPECFIIEQRLKEEMDIPVFHDDQHGTAVICAAGLINALYLSGKRIEDCKIVLNGAGAAGIACLELLKSMGAVHDNCIMCDTKGVIWQGRTEGMNQWKSAHAARTDARTLEEAMVDADVFLGVSAKGAVTAAMVASMADNPVIFAMANPDPEITPEDAHAVRLDAIVATGRSDYPNQVNNVLGFPYLFRGALDIHARAINDEMKIACARALAELAREDVPDEVAMAYGRKLSFGRDYIIPTPFDPRLIYTIPPAVARAGMDTGVARRPIVDMARYEMGLKARMDPTASILQSLHVRAKQAQARMIFAEGDDERVLRAAVAYQRAGLGQALVVGREEDVRAKLEVAGLGDAVRELHIVNASNTKHLDAYKTYLYARLQRQGHDQKDVHRLASRNRHVFAALMLAHGHGDAMVTGVTRKSAQVLEQINHVFDARAEDGAVGVTALLHKGRIVLIADTLVHEWPEAHDLADIATRAAGVARQFGLTPRVAFVSFSTFGYPVSERAEKMHLAPDILDTRGVDFEYEGEMTVDVALNPVAAAHYPFSRLTGPANVLVVPARHSASISVKLMQEMAGATVIGPILTGVPRPIQICTTGATVNDILNMAVMASCDMR</sequence>
<dbReference type="Gene3D" id="3.40.50.720">
    <property type="entry name" value="NAD(P)-binding Rossmann-like Domain"/>
    <property type="match status" value="1"/>
</dbReference>
<name>A0A1H2QWE9_9RHOB</name>
<keyword evidence="7" id="KW-0511">Multifunctional enzyme</keyword>
<dbReference type="FunFam" id="3.40.50.10380:FF:000003">
    <property type="entry name" value="NADP-dependent malic enzyme"/>
    <property type="match status" value="1"/>
</dbReference>
<comment type="similarity">
    <text evidence="3">In the N-terminal section; belongs to the malic enzymes family.</text>
</comment>
<proteinExistence type="inferred from homology"/>
<dbReference type="InterPro" id="IPR012188">
    <property type="entry name" value="ME_PTA"/>
</dbReference>
<evidence type="ECO:0000256" key="7">
    <source>
        <dbReference type="ARBA" id="ARBA00023268"/>
    </source>
</evidence>
<dbReference type="Gene3D" id="3.40.50.10950">
    <property type="match status" value="1"/>
</dbReference>
<feature type="domain" description="Malic enzyme NAD-binding" evidence="11">
    <location>
        <begin position="166"/>
        <end position="402"/>
    </location>
</feature>
<dbReference type="InterPro" id="IPR042113">
    <property type="entry name" value="P_AcTrfase_dom1"/>
</dbReference>
<dbReference type="GO" id="GO:0046872">
    <property type="term" value="F:metal ion binding"/>
    <property type="evidence" value="ECO:0007669"/>
    <property type="project" value="UniProtKB-KW"/>
</dbReference>
<evidence type="ECO:0000256" key="6">
    <source>
        <dbReference type="ARBA" id="ARBA00023002"/>
    </source>
</evidence>
<dbReference type="Gene3D" id="3.40.50.10380">
    <property type="entry name" value="Malic enzyme, N-terminal domain"/>
    <property type="match status" value="1"/>
</dbReference>
<dbReference type="GO" id="GO:0006108">
    <property type="term" value="P:malate metabolic process"/>
    <property type="evidence" value="ECO:0007669"/>
    <property type="project" value="InterPro"/>
</dbReference>
<dbReference type="InterPro" id="IPR046346">
    <property type="entry name" value="Aminoacid_DH-like_N_sf"/>
</dbReference>
<dbReference type="CDD" id="cd05311">
    <property type="entry name" value="NAD_bind_2_malic_enz"/>
    <property type="match status" value="1"/>
</dbReference>
<dbReference type="SUPFAM" id="SSF53659">
    <property type="entry name" value="Isocitrate/Isopropylmalate dehydrogenase-like"/>
    <property type="match status" value="1"/>
</dbReference>
<dbReference type="PROSITE" id="PS00331">
    <property type="entry name" value="MALIC_ENZYMES"/>
    <property type="match status" value="1"/>
</dbReference>
<evidence type="ECO:0000256" key="10">
    <source>
        <dbReference type="PIRSR" id="PIRSR036684-3"/>
    </source>
</evidence>
<gene>
    <name evidence="13" type="ORF">SAMN04488238_101119</name>
</gene>
<dbReference type="InterPro" id="IPR051674">
    <property type="entry name" value="Malate_Decarboxylase"/>
</dbReference>
<dbReference type="InterPro" id="IPR042112">
    <property type="entry name" value="P_AcTrfase_dom2"/>
</dbReference>
<accession>A0A1H2QWE9</accession>
<comment type="similarity">
    <text evidence="4">In the C-terminal section; belongs to the phosphate acetyltransferase and butyryltransferase family.</text>
</comment>
<evidence type="ECO:0000313" key="13">
    <source>
        <dbReference type="EMBL" id="SDW11200.1"/>
    </source>
</evidence>
<dbReference type="InterPro" id="IPR002505">
    <property type="entry name" value="PTA_PTB"/>
</dbReference>
<keyword evidence="14" id="KW-1185">Reference proteome</keyword>
<dbReference type="GO" id="GO:0016746">
    <property type="term" value="F:acyltransferase activity"/>
    <property type="evidence" value="ECO:0007669"/>
    <property type="project" value="InterPro"/>
</dbReference>
<evidence type="ECO:0000256" key="2">
    <source>
        <dbReference type="ARBA" id="ARBA00001946"/>
    </source>
</evidence>
<evidence type="ECO:0000259" key="11">
    <source>
        <dbReference type="SMART" id="SM00919"/>
    </source>
</evidence>
<dbReference type="EMBL" id="FNOM01000001">
    <property type="protein sequence ID" value="SDW11200.1"/>
    <property type="molecule type" value="Genomic_DNA"/>
</dbReference>
<dbReference type="SMART" id="SM01274">
    <property type="entry name" value="malic"/>
    <property type="match status" value="1"/>
</dbReference>
<dbReference type="SUPFAM" id="SSF51735">
    <property type="entry name" value="NAD(P)-binding Rossmann-fold domains"/>
    <property type="match status" value="1"/>
</dbReference>
<reference evidence="13 14" key="1">
    <citation type="submission" date="2016-10" db="EMBL/GenBank/DDBJ databases">
        <authorList>
            <person name="de Groot N.N."/>
        </authorList>
    </citation>
    <scope>NUCLEOTIDE SEQUENCE [LARGE SCALE GENOMIC DNA]</scope>
    <source>
        <strain evidence="13 14">CGMCC 1.8894</strain>
    </source>
</reference>
<protein>
    <submittedName>
        <fullName evidence="13">Malate dehydrogenase (Oxaloacetate-decarboxylating)(NADP+)</fullName>
    </submittedName>
</protein>
<dbReference type="STRING" id="564137.SAMN04488238_101119"/>
<feature type="active site" description="Proton acceptor" evidence="8">
    <location>
        <position position="97"/>
    </location>
</feature>
<feature type="binding site" evidence="9">
    <location>
        <position position="140"/>
    </location>
    <ligand>
        <name>a divalent metal cation</name>
        <dbReference type="ChEBI" id="CHEBI:60240"/>
    </ligand>
</feature>
<comment type="cofactor">
    <cofactor evidence="1">
        <name>Mn(2+)</name>
        <dbReference type="ChEBI" id="CHEBI:29035"/>
    </cofactor>
</comment>
<dbReference type="RefSeq" id="WP_092884349.1">
    <property type="nucleotide sequence ID" value="NZ_CP061498.1"/>
</dbReference>
<dbReference type="OrthoDB" id="9805787at2"/>
<dbReference type="SMART" id="SM00919">
    <property type="entry name" value="Malic_M"/>
    <property type="match status" value="1"/>
</dbReference>
<dbReference type="InterPro" id="IPR037062">
    <property type="entry name" value="Malic_N_dom_sf"/>
</dbReference>
<dbReference type="InterPro" id="IPR012301">
    <property type="entry name" value="Malic_N_dom"/>
</dbReference>
<evidence type="ECO:0000256" key="1">
    <source>
        <dbReference type="ARBA" id="ARBA00001936"/>
    </source>
</evidence>
<keyword evidence="10" id="KW-0521">NADP</keyword>
<evidence type="ECO:0000256" key="3">
    <source>
        <dbReference type="ARBA" id="ARBA00007686"/>
    </source>
</evidence>
<dbReference type="SUPFAM" id="SSF53223">
    <property type="entry name" value="Aminoacid dehydrogenase-like, N-terminal domain"/>
    <property type="match status" value="1"/>
</dbReference>
<feature type="binding site" evidence="10">
    <location>
        <begin position="79"/>
        <end position="86"/>
    </location>
    <ligand>
        <name>NADP(+)</name>
        <dbReference type="ChEBI" id="CHEBI:58349"/>
    </ligand>
</feature>
<dbReference type="Pfam" id="PF01515">
    <property type="entry name" value="PTA_PTB"/>
    <property type="match status" value="1"/>
</dbReference>
<dbReference type="Pfam" id="PF03949">
    <property type="entry name" value="Malic_M"/>
    <property type="match status" value="1"/>
</dbReference>